<proteinExistence type="predicted"/>
<name>A0A0K2SZU1_LEPSM</name>
<evidence type="ECO:0000313" key="1">
    <source>
        <dbReference type="EMBL" id="CDW18872.1"/>
    </source>
</evidence>
<organism evidence="1">
    <name type="scientific">Lepeophtheirus salmonis</name>
    <name type="common">Salmon louse</name>
    <name type="synonym">Caligus salmonis</name>
    <dbReference type="NCBI Taxonomy" id="72036"/>
    <lineage>
        <taxon>Eukaryota</taxon>
        <taxon>Metazoa</taxon>
        <taxon>Ecdysozoa</taxon>
        <taxon>Arthropoda</taxon>
        <taxon>Crustacea</taxon>
        <taxon>Multicrustacea</taxon>
        <taxon>Hexanauplia</taxon>
        <taxon>Copepoda</taxon>
        <taxon>Siphonostomatoida</taxon>
        <taxon>Caligidae</taxon>
        <taxon>Lepeophtheirus</taxon>
    </lineage>
</organism>
<dbReference type="EMBL" id="HACA01001511">
    <property type="protein sequence ID" value="CDW18872.1"/>
    <property type="molecule type" value="Transcribed_RNA"/>
</dbReference>
<sequence length="83" mass="9330">MSKILSLIRQFPSFEQVSSSLLSKWAMKKVMHFPQARTSQNDFGSKSISPHISHTAPCLSNRFSFSNSSLKLSSSDPRLSRVK</sequence>
<reference evidence="1" key="1">
    <citation type="submission" date="2014-05" db="EMBL/GenBank/DDBJ databases">
        <authorList>
            <person name="Chronopoulou M."/>
        </authorList>
    </citation>
    <scope>NUCLEOTIDE SEQUENCE</scope>
    <source>
        <tissue evidence="1">Whole organism</tissue>
    </source>
</reference>
<protein>
    <submittedName>
        <fullName evidence="1">Uncharacterized protein</fullName>
    </submittedName>
</protein>
<accession>A0A0K2SZU1</accession>
<dbReference type="AlphaFoldDB" id="A0A0K2SZU1"/>